<evidence type="ECO:0000259" key="2">
    <source>
        <dbReference type="Pfam" id="PF14341"/>
    </source>
</evidence>
<name>A0A0C5W474_9GAMM</name>
<organism evidence="3 4">
    <name type="scientific">Gynuella sunshinyii YC6258</name>
    <dbReference type="NCBI Taxonomy" id="1445510"/>
    <lineage>
        <taxon>Bacteria</taxon>
        <taxon>Pseudomonadati</taxon>
        <taxon>Pseudomonadota</taxon>
        <taxon>Gammaproteobacteria</taxon>
        <taxon>Oceanospirillales</taxon>
        <taxon>Saccharospirillaceae</taxon>
        <taxon>Gynuella</taxon>
    </lineage>
</organism>
<dbReference type="RefSeq" id="WP_044619169.1">
    <property type="nucleotide sequence ID" value="NZ_CP007142.1"/>
</dbReference>
<dbReference type="AlphaFoldDB" id="A0A0C5W474"/>
<keyword evidence="4" id="KW-1185">Reference proteome</keyword>
<dbReference type="InterPro" id="IPR025205">
    <property type="entry name" value="PilX/PilW_C"/>
</dbReference>
<dbReference type="Pfam" id="PF13681">
    <property type="entry name" value="PilX"/>
    <property type="match status" value="1"/>
</dbReference>
<dbReference type="EMBL" id="CP007142">
    <property type="protein sequence ID" value="AJQ97424.1"/>
    <property type="molecule type" value="Genomic_DNA"/>
</dbReference>
<gene>
    <name evidence="3" type="ORF">YC6258_05394</name>
</gene>
<evidence type="ECO:0000313" key="3">
    <source>
        <dbReference type="EMBL" id="AJQ97424.1"/>
    </source>
</evidence>
<dbReference type="STRING" id="1445510.YC6258_05394"/>
<accession>A0A0C5W474</accession>
<feature type="domain" description="Type 4 fimbrial biogenesis protein PilX N-terminal" evidence="2">
    <location>
        <begin position="6"/>
        <end position="56"/>
    </location>
</feature>
<feature type="domain" description="PilX/PilW C-terminal" evidence="1">
    <location>
        <begin position="81"/>
        <end position="169"/>
    </location>
</feature>
<evidence type="ECO:0000259" key="1">
    <source>
        <dbReference type="Pfam" id="PF13681"/>
    </source>
</evidence>
<proteinExistence type="predicted"/>
<dbReference type="Pfam" id="PF14341">
    <property type="entry name" value="PilX_N"/>
    <property type="match status" value="1"/>
</dbReference>
<dbReference type="InterPro" id="IPR025746">
    <property type="entry name" value="PilX_N_dom"/>
</dbReference>
<dbReference type="KEGG" id="gsn:YC6258_05394"/>
<reference evidence="3 4" key="1">
    <citation type="submission" date="2014-01" db="EMBL/GenBank/DDBJ databases">
        <title>Full genme sequencing of cellulolytic bacterium Gynuella sunshinyii YC6258T gen. nov., sp. nov.</title>
        <authorList>
            <person name="Khan H."/>
            <person name="Chung E.J."/>
            <person name="Chung Y.R."/>
        </authorList>
    </citation>
    <scope>NUCLEOTIDE SEQUENCE [LARGE SCALE GENOMIC DNA]</scope>
    <source>
        <strain evidence="3 4">YC6258</strain>
    </source>
</reference>
<protein>
    <submittedName>
        <fullName evidence="3">Tfp pilus assembly protein PilX</fullName>
    </submittedName>
</protein>
<dbReference type="HOGENOM" id="CLU_103317_2_0_6"/>
<sequence length="175" mass="19036">MRRSQRGVALLIALIFLVVLTLIGLTSMRTASLEEKMTSNQKDYYLAFEAAELALRAAETQLSGLTSLNDFSASPTNGLYAFHSLSSKVWTTVDWDNNAISVTGLAKQTTAEAPKYIIEFLTTITKPADDLNMDNDTDNKVVGATYNIFRITARGKSGRGGVVFLQENYGVGGVI</sequence>
<evidence type="ECO:0000313" key="4">
    <source>
        <dbReference type="Proteomes" id="UP000032266"/>
    </source>
</evidence>
<dbReference type="Proteomes" id="UP000032266">
    <property type="component" value="Chromosome"/>
</dbReference>